<evidence type="ECO:0000259" key="1">
    <source>
        <dbReference type="PROSITE" id="PS50304"/>
    </source>
</evidence>
<name>A0AAV8W8I1_9CUCU</name>
<protein>
    <recommendedName>
        <fullName evidence="1">Tudor domain-containing protein</fullName>
    </recommendedName>
</protein>
<keyword evidence="3" id="KW-1185">Reference proteome</keyword>
<accession>A0AAV8W8I1</accession>
<dbReference type="Pfam" id="PF00567">
    <property type="entry name" value="TUDOR"/>
    <property type="match status" value="2"/>
</dbReference>
<dbReference type="Proteomes" id="UP001159042">
    <property type="component" value="Unassembled WGS sequence"/>
</dbReference>
<feature type="domain" description="Tudor" evidence="1">
    <location>
        <begin position="482"/>
        <end position="544"/>
    </location>
</feature>
<dbReference type="Gene3D" id="2.30.30.140">
    <property type="match status" value="2"/>
</dbReference>
<evidence type="ECO:0000313" key="2">
    <source>
        <dbReference type="EMBL" id="KAJ8922906.1"/>
    </source>
</evidence>
<dbReference type="GO" id="GO:0005737">
    <property type="term" value="C:cytoplasm"/>
    <property type="evidence" value="ECO:0007669"/>
    <property type="project" value="UniProtKB-ARBA"/>
</dbReference>
<dbReference type="AlphaFoldDB" id="A0AAV8W8I1"/>
<proteinExistence type="predicted"/>
<sequence>MDRRRVHIRKKIDEINEEKVLLQSNLEEIMGQIYSCLSFVNGANQTKMKKDCFLVLKYQLEVLKKLNDINYELECVIDESPLRQLQLENNSEDLSSVCIIRTEQEAEAETAASLHVVNAVNAITETVVEPIQGCSTDEIYSSALPDITSRFLSAEVEETESNISESNLQMIRTTLRKFSEKLGLNSECISSMTDFYQKSSDYQNRSPSHITGFISDGACLVDGISNDSFQLEVPEKDTNGMVTSEEYNFETLQCTKVETDSNKVSTEESSSVYQDACNVDSIQKLPTQMVYIADETYSTDSSIFNGVETEDNATHCHIPLVDENSVIIGRILDKGNNSNKTDDNANKPVPEQEIFTALEKLNNMNVCDRRAEAIGAMQTIQKPNIELKPTELRIKNNLEAKEKKITKKKNKKNKNPDEFYELMPKAAPNVGMDCVFCHIESPDEFYIHIVDEEVKQIDVITEQLDVELNGTVSEYTSKEEACNAIGTFCFSYVCSYKSWYRARVLDWELNSKFDDVVIQFVDYGNTRRISYKNLRKMTKEMAEIPMLAVRCHLPLLYPPNSTHANRFTDWPDITIDAMMELSGLLGRQQNESDRNSVAIDLRNLDEVNEENTVGQILLNLGFAEQIVEEYDIEHSDLELFLQDVNSLETADNINEAVMGYDPRDEARICPFTKSDGTCYKGKGCKLEHVFLSKDGFTTDKEPVFKEAMYSLELPEKGAVITILITAYKDVCNFFAHIVQKPHRENKYMIDKDLYTLLANMNMPKSVRTYETFKIRPAMGEIVIVKHWSRKWLRAVVRDETVHNDDKITYQVFTLDFGEYLTVPINDLRKIKPHFLQLPFQVIECYMHNYIAKENCDMKKAKKYFIEHMYYHNFMARTTVPHRSDSLPLKMAITTFDAADIGKRLVDEGFAKIRVSDKNPADDCGLQAH</sequence>
<organism evidence="2 3">
    <name type="scientific">Exocentrus adspersus</name>
    <dbReference type="NCBI Taxonomy" id="1586481"/>
    <lineage>
        <taxon>Eukaryota</taxon>
        <taxon>Metazoa</taxon>
        <taxon>Ecdysozoa</taxon>
        <taxon>Arthropoda</taxon>
        <taxon>Hexapoda</taxon>
        <taxon>Insecta</taxon>
        <taxon>Pterygota</taxon>
        <taxon>Neoptera</taxon>
        <taxon>Endopterygota</taxon>
        <taxon>Coleoptera</taxon>
        <taxon>Polyphaga</taxon>
        <taxon>Cucujiformia</taxon>
        <taxon>Chrysomeloidea</taxon>
        <taxon>Cerambycidae</taxon>
        <taxon>Lamiinae</taxon>
        <taxon>Acanthocinini</taxon>
        <taxon>Exocentrus</taxon>
    </lineage>
</organism>
<dbReference type="PANTHER" id="PTHR22948:SF29">
    <property type="entry name" value="FI02030P-RELATED"/>
    <property type="match status" value="1"/>
</dbReference>
<dbReference type="CDD" id="cd20379">
    <property type="entry name" value="Tudor_dTUD-like"/>
    <property type="match status" value="1"/>
</dbReference>
<dbReference type="InterPro" id="IPR035437">
    <property type="entry name" value="SNase_OB-fold_sf"/>
</dbReference>
<dbReference type="Gene3D" id="2.40.50.90">
    <property type="match status" value="2"/>
</dbReference>
<dbReference type="SUPFAM" id="SSF63748">
    <property type="entry name" value="Tudor/PWWP/MBT"/>
    <property type="match status" value="2"/>
</dbReference>
<dbReference type="PROSITE" id="PS50304">
    <property type="entry name" value="TUDOR"/>
    <property type="match status" value="1"/>
</dbReference>
<dbReference type="PANTHER" id="PTHR22948">
    <property type="entry name" value="TUDOR DOMAIN CONTAINING PROTEIN"/>
    <property type="match status" value="1"/>
</dbReference>
<dbReference type="InterPro" id="IPR050621">
    <property type="entry name" value="Tudor_domain_containing"/>
</dbReference>
<dbReference type="SMART" id="SM00333">
    <property type="entry name" value="TUDOR"/>
    <property type="match status" value="2"/>
</dbReference>
<reference evidence="2 3" key="1">
    <citation type="journal article" date="2023" name="Insect Mol. Biol.">
        <title>Genome sequencing provides insights into the evolution of gene families encoding plant cell wall-degrading enzymes in longhorned beetles.</title>
        <authorList>
            <person name="Shin N.R."/>
            <person name="Okamura Y."/>
            <person name="Kirsch R."/>
            <person name="Pauchet Y."/>
        </authorList>
    </citation>
    <scope>NUCLEOTIDE SEQUENCE [LARGE SCALE GENOMIC DNA]</scope>
    <source>
        <strain evidence="2">EAD_L_NR</strain>
    </source>
</reference>
<comment type="caution">
    <text evidence="2">The sequence shown here is derived from an EMBL/GenBank/DDBJ whole genome shotgun (WGS) entry which is preliminary data.</text>
</comment>
<dbReference type="EMBL" id="JANEYG010000005">
    <property type="protein sequence ID" value="KAJ8922906.1"/>
    <property type="molecule type" value="Genomic_DNA"/>
</dbReference>
<dbReference type="InterPro" id="IPR002999">
    <property type="entry name" value="Tudor"/>
</dbReference>
<evidence type="ECO:0000313" key="3">
    <source>
        <dbReference type="Proteomes" id="UP001159042"/>
    </source>
</evidence>
<gene>
    <name evidence="2" type="ORF">NQ315_001448</name>
</gene>